<sequence>MQSRFGAAKHGGSNSPSAGPTAQKPGSDIRSWSSPSVGRLSTPAPPRRADGSEHHRHGQDEKPADGKDVLLPAGTISRIAPETETIHIDLTKEQIKNAPQFDKDKHLTDPRYREQLTGYYLGNHT</sequence>
<gene>
    <name evidence="1" type="ORF">WKI67_02245</name>
</gene>
<organism evidence="1 2">
    <name type="scientific">Streptomyces achmelvichensis</name>
    <dbReference type="NCBI Taxonomy" id="3134111"/>
    <lineage>
        <taxon>Bacteria</taxon>
        <taxon>Bacillati</taxon>
        <taxon>Actinomycetota</taxon>
        <taxon>Actinomycetes</taxon>
        <taxon>Kitasatosporales</taxon>
        <taxon>Streptomycetaceae</taxon>
        <taxon>Streptomyces</taxon>
    </lineage>
</organism>
<comment type="caution">
    <text evidence="1">The sequence shown here is derived from an EMBL/GenBank/DDBJ whole genome shotgun (WGS) entry which is preliminary data.</text>
</comment>
<reference evidence="1" key="1">
    <citation type="submission" date="2024-03" db="EMBL/GenBank/DDBJ databases">
        <title>Novel Streptomyces species of biotechnological and ecological value are a feature of Machair soil.</title>
        <authorList>
            <person name="Prole J.R."/>
            <person name="Goodfellow M."/>
            <person name="Allenby N."/>
            <person name="Ward A.C."/>
        </authorList>
    </citation>
    <scope>NUCLEOTIDE SEQUENCE</scope>
    <source>
        <strain evidence="1">MS2.AVA.5</strain>
    </source>
</reference>
<name>A0ACC6PLD1_9ACTN</name>
<dbReference type="Proteomes" id="UP001377168">
    <property type="component" value="Unassembled WGS sequence"/>
</dbReference>
<evidence type="ECO:0000313" key="1">
    <source>
        <dbReference type="EMBL" id="MEJ8632283.1"/>
    </source>
</evidence>
<accession>A0ACC6PLD1</accession>
<dbReference type="EMBL" id="JBBKAJ010000011">
    <property type="protein sequence ID" value="MEJ8632283.1"/>
    <property type="molecule type" value="Genomic_DNA"/>
</dbReference>
<keyword evidence="2" id="KW-1185">Reference proteome</keyword>
<protein>
    <submittedName>
        <fullName evidence="1">Uncharacterized protein</fullName>
    </submittedName>
</protein>
<proteinExistence type="predicted"/>
<evidence type="ECO:0000313" key="2">
    <source>
        <dbReference type="Proteomes" id="UP001377168"/>
    </source>
</evidence>